<keyword evidence="8" id="KW-1185">Reference proteome</keyword>
<dbReference type="PANTHER" id="PTHR43531">
    <property type="entry name" value="PROTEIN ICFG"/>
    <property type="match status" value="1"/>
</dbReference>
<keyword evidence="1" id="KW-0145">Chemotaxis</keyword>
<dbReference type="InterPro" id="IPR051310">
    <property type="entry name" value="MCP_chemotaxis"/>
</dbReference>
<dbReference type="RefSeq" id="WP_153420918.1">
    <property type="nucleotide sequence ID" value="NZ_WFLM01000004.1"/>
</dbReference>
<evidence type="ECO:0000256" key="2">
    <source>
        <dbReference type="ARBA" id="ARBA00029447"/>
    </source>
</evidence>
<keyword evidence="5" id="KW-1133">Transmembrane helix</keyword>
<feature type="transmembrane region" description="Helical" evidence="5">
    <location>
        <begin position="12"/>
        <end position="33"/>
    </location>
</feature>
<dbReference type="InterPro" id="IPR004090">
    <property type="entry name" value="Chemotax_Me-accpt_rcpt"/>
</dbReference>
<dbReference type="EMBL" id="WFLM01000004">
    <property type="protein sequence ID" value="KAB8037841.1"/>
    <property type="molecule type" value="Genomic_DNA"/>
</dbReference>
<sequence>MTKNNSFSLKKWFYILITVILINIIILGLFSVISSTISNSFLNGLGNTNFPLIKNTLLVDMMHDGLRGNVTNALLLAATGGSQAEKDEVINENKEMAKKFKDYIENINKLSLNNEIRPLVKDVIPTINQYVETSAVVIQNTFANNKKVAAVEHEKFMQLFKKLEKDLDTLSDKIEKESENEILNSKNTSNNLKYLSILFMILFLSITSVFAYYISLKISKMMNQVIESLIFQSNAILQSATDINSSSQNLSSGTNQQNASLQKTSSAILQINSMIKKTSEGSEHSSLLSKKSESAVKNGEKIVFALISCIDKIKTSNKEIMAQVDHGNKKINDIIKVISDISNKTKVINDIVFQTKLLSFNASVEAARAGEHGMGFSVVAEEVGNLAKMSGDAAKDINNMLSESIDTVEKIILSTTAEVEKLFKIGDENIAESTQIANQCAIVMKDTVENVTMVNKSVLEITTATKEQEYGINEIVNAVHELEKSTQENAKISEDSAKSGVELNLKANEISEIIDYLNLMINGNTDKKAA</sequence>
<keyword evidence="5" id="KW-0812">Transmembrane</keyword>
<dbReference type="AlphaFoldDB" id="A0A6N6VUI0"/>
<dbReference type="OrthoDB" id="2489132at2"/>
<dbReference type="Gene3D" id="1.10.287.950">
    <property type="entry name" value="Methyl-accepting chemotaxis protein"/>
    <property type="match status" value="1"/>
</dbReference>
<dbReference type="SUPFAM" id="SSF58104">
    <property type="entry name" value="Methyl-accepting chemotaxis protein (MCP) signaling domain"/>
    <property type="match status" value="1"/>
</dbReference>
<dbReference type="PRINTS" id="PR00260">
    <property type="entry name" value="CHEMTRNSDUCR"/>
</dbReference>
<feature type="coiled-coil region" evidence="4">
    <location>
        <begin position="153"/>
        <end position="180"/>
    </location>
</feature>
<dbReference type="Pfam" id="PF00015">
    <property type="entry name" value="MCPsignal"/>
    <property type="match status" value="1"/>
</dbReference>
<comment type="caution">
    <text evidence="7">The sequence shown here is derived from an EMBL/GenBank/DDBJ whole genome shotgun (WGS) entry which is preliminary data.</text>
</comment>
<dbReference type="InterPro" id="IPR004089">
    <property type="entry name" value="MCPsignal_dom"/>
</dbReference>
<dbReference type="SMART" id="SM00283">
    <property type="entry name" value="MA"/>
    <property type="match status" value="1"/>
</dbReference>
<reference evidence="7 8" key="1">
    <citation type="submission" date="2019-10" db="EMBL/GenBank/DDBJ databases">
        <title>New species of Slilvanegrellaceae.</title>
        <authorList>
            <person name="Pitt A."/>
            <person name="Hahn M.W."/>
        </authorList>
    </citation>
    <scope>NUCLEOTIDE SEQUENCE [LARGE SCALE GENOMIC DNA]</scope>
    <source>
        <strain evidence="7 8">SP-Ram-0.45-NSY-1</strain>
    </source>
</reference>
<dbReference type="GO" id="GO:0004888">
    <property type="term" value="F:transmembrane signaling receptor activity"/>
    <property type="evidence" value="ECO:0007669"/>
    <property type="project" value="InterPro"/>
</dbReference>
<dbReference type="PANTHER" id="PTHR43531:SF11">
    <property type="entry name" value="METHYL-ACCEPTING CHEMOTAXIS PROTEIN 3"/>
    <property type="match status" value="1"/>
</dbReference>
<proteinExistence type="inferred from homology"/>
<evidence type="ECO:0000256" key="5">
    <source>
        <dbReference type="SAM" id="Phobius"/>
    </source>
</evidence>
<dbReference type="PROSITE" id="PS50111">
    <property type="entry name" value="CHEMOTAXIS_TRANSDUC_2"/>
    <property type="match status" value="1"/>
</dbReference>
<dbReference type="Proteomes" id="UP000437748">
    <property type="component" value="Unassembled WGS sequence"/>
</dbReference>
<protein>
    <recommendedName>
        <fullName evidence="6">Methyl-accepting transducer domain-containing protein</fullName>
    </recommendedName>
</protein>
<comment type="similarity">
    <text evidence="2">Belongs to the methyl-accepting chemotaxis (MCP) protein family.</text>
</comment>
<evidence type="ECO:0000256" key="4">
    <source>
        <dbReference type="SAM" id="Coils"/>
    </source>
</evidence>
<accession>A0A6N6VUI0</accession>
<evidence type="ECO:0000256" key="1">
    <source>
        <dbReference type="ARBA" id="ARBA00022500"/>
    </source>
</evidence>
<dbReference type="GO" id="GO:0007165">
    <property type="term" value="P:signal transduction"/>
    <property type="evidence" value="ECO:0007669"/>
    <property type="project" value="UniProtKB-KW"/>
</dbReference>
<dbReference type="GO" id="GO:0006935">
    <property type="term" value="P:chemotaxis"/>
    <property type="evidence" value="ECO:0007669"/>
    <property type="project" value="UniProtKB-KW"/>
</dbReference>
<keyword evidence="5" id="KW-0472">Membrane</keyword>
<evidence type="ECO:0000259" key="6">
    <source>
        <dbReference type="PROSITE" id="PS50111"/>
    </source>
</evidence>
<evidence type="ECO:0000256" key="3">
    <source>
        <dbReference type="PROSITE-ProRule" id="PRU00284"/>
    </source>
</evidence>
<organism evidence="7 8">
    <name type="scientific">Silvanigrella paludirubra</name>
    <dbReference type="NCBI Taxonomy" id="2499159"/>
    <lineage>
        <taxon>Bacteria</taxon>
        <taxon>Pseudomonadati</taxon>
        <taxon>Bdellovibrionota</taxon>
        <taxon>Oligoflexia</taxon>
        <taxon>Silvanigrellales</taxon>
        <taxon>Silvanigrellaceae</taxon>
        <taxon>Silvanigrella</taxon>
    </lineage>
</organism>
<feature type="transmembrane region" description="Helical" evidence="5">
    <location>
        <begin position="194"/>
        <end position="214"/>
    </location>
</feature>
<feature type="domain" description="Methyl-accepting transducer" evidence="6">
    <location>
        <begin position="232"/>
        <end position="504"/>
    </location>
</feature>
<keyword evidence="4" id="KW-0175">Coiled coil</keyword>
<evidence type="ECO:0000313" key="8">
    <source>
        <dbReference type="Proteomes" id="UP000437748"/>
    </source>
</evidence>
<keyword evidence="3" id="KW-0807">Transducer</keyword>
<dbReference type="GO" id="GO:0016020">
    <property type="term" value="C:membrane"/>
    <property type="evidence" value="ECO:0007669"/>
    <property type="project" value="InterPro"/>
</dbReference>
<gene>
    <name evidence="7" type="ORF">GCL60_11745</name>
</gene>
<name>A0A6N6VUI0_9BACT</name>
<evidence type="ECO:0000313" key="7">
    <source>
        <dbReference type="EMBL" id="KAB8037841.1"/>
    </source>
</evidence>